<dbReference type="CDD" id="cd16917">
    <property type="entry name" value="HATPase_UhpB-NarQ-NarX-like"/>
    <property type="match status" value="1"/>
</dbReference>
<keyword evidence="1" id="KW-0808">Transferase</keyword>
<dbReference type="PANTHER" id="PTHR24421">
    <property type="entry name" value="NITRATE/NITRITE SENSOR PROTEIN NARX-RELATED"/>
    <property type="match status" value="1"/>
</dbReference>
<feature type="domain" description="Histidine kinase" evidence="7">
    <location>
        <begin position="362"/>
        <end position="560"/>
    </location>
</feature>
<dbReference type="InterPro" id="IPR011712">
    <property type="entry name" value="Sig_transdc_His_kin_sub3_dim/P"/>
</dbReference>
<sequence>MRRASTLLILPLWLLLTLVCATVLVRYDLDHLQQRQHERLGALALQLKEHLTLSQRLLEQVVQLLDVPEPQLFDPALAAALEQRRQLTPGVKRIQLQQRVRSDDIQGFEQRMRRYYPDFLLHGLSAMTLPAREDSGTPIYHPLILVVPDTPSAQPPLPGTDLGLIPALQPALLRTPSSHDITYSRLYSQNQGQPLLNLFLSAPHDRRLIASLVLDVNRWLHTPTLPAGCRLSLSLPGSHTPIQLVGQQEGSALLQIQQQRDIQIGNLPVQLTLTNTLYWTDLLGWVLLPLLISTAISLLAHAWIRQRHAANQYRAETRETERLRQNLQQHSGQLQLQLQENQRLTQRILDIQERERRHLAQELHDELGQCLTAIRTDARMLLQDHPDSNDSVHRHAASIDHIAGHIYDVTYDLMHALRPTLLDDLGLVDAIRELVRGLHLERRGIDLELQLGGALNEMEERYNINLYRMIQEGLTNLQRHAGCTQAKLHLYRRDADGPTDQLEMLISDNGCGFDPSIISRKGRFGVLGLQTRAKALGGSLALDSAPGQGTCLQIRIPLAATADTGAATPSAAESAVPRLSDAARRPA</sequence>
<keyword evidence="3" id="KW-0902">Two-component regulatory system</keyword>
<feature type="coiled-coil region" evidence="4">
    <location>
        <begin position="310"/>
        <end position="354"/>
    </location>
</feature>
<dbReference type="RefSeq" id="WP_217335372.1">
    <property type="nucleotide sequence ID" value="NZ_JAHQZT010000014.1"/>
</dbReference>
<keyword evidence="6" id="KW-0472">Membrane</keyword>
<dbReference type="Pfam" id="PF02518">
    <property type="entry name" value="HATPase_c"/>
    <property type="match status" value="1"/>
</dbReference>
<dbReference type="Proteomes" id="UP000755551">
    <property type="component" value="Unassembled WGS sequence"/>
</dbReference>
<dbReference type="InterPro" id="IPR050482">
    <property type="entry name" value="Sensor_HK_TwoCompSys"/>
</dbReference>
<dbReference type="EMBL" id="JAHQZT010000014">
    <property type="protein sequence ID" value="MBV0933963.1"/>
    <property type="molecule type" value="Genomic_DNA"/>
</dbReference>
<feature type="region of interest" description="Disordered" evidence="5">
    <location>
        <begin position="567"/>
        <end position="587"/>
    </location>
</feature>
<reference evidence="8 9" key="1">
    <citation type="submission" date="2021-06" db="EMBL/GenBank/DDBJ databases">
        <title>Bacterium isolated from marine sediment.</title>
        <authorList>
            <person name="Zhu K.-L."/>
            <person name="Du Z.-J."/>
            <person name="Liang Q.-Y."/>
        </authorList>
    </citation>
    <scope>NUCLEOTIDE SEQUENCE [LARGE SCALE GENOMIC DNA]</scope>
    <source>
        <strain evidence="8 9">A346</strain>
    </source>
</reference>
<dbReference type="InterPro" id="IPR003594">
    <property type="entry name" value="HATPase_dom"/>
</dbReference>
<gene>
    <name evidence="8" type="ORF">KTN04_11470</name>
</gene>
<keyword evidence="6" id="KW-0812">Transmembrane</keyword>
<dbReference type="PROSITE" id="PS50109">
    <property type="entry name" value="HIS_KIN"/>
    <property type="match status" value="1"/>
</dbReference>
<keyword evidence="2" id="KW-0418">Kinase</keyword>
<proteinExistence type="predicted"/>
<evidence type="ECO:0000256" key="5">
    <source>
        <dbReference type="SAM" id="MobiDB-lite"/>
    </source>
</evidence>
<feature type="transmembrane region" description="Helical" evidence="6">
    <location>
        <begin position="282"/>
        <end position="304"/>
    </location>
</feature>
<organism evidence="8 9">
    <name type="scientific">Marinobacterium weihaiense</name>
    <dbReference type="NCBI Taxonomy" id="2851016"/>
    <lineage>
        <taxon>Bacteria</taxon>
        <taxon>Pseudomonadati</taxon>
        <taxon>Pseudomonadota</taxon>
        <taxon>Gammaproteobacteria</taxon>
        <taxon>Oceanospirillales</taxon>
        <taxon>Oceanospirillaceae</taxon>
        <taxon>Marinobacterium</taxon>
    </lineage>
</organism>
<dbReference type="PANTHER" id="PTHR24421:SF58">
    <property type="entry name" value="SIGNAL TRANSDUCTION HISTIDINE-PROTEIN KINASE_PHOSPHATASE UHPB"/>
    <property type="match status" value="1"/>
</dbReference>
<keyword evidence="9" id="KW-1185">Reference proteome</keyword>
<dbReference type="InterPro" id="IPR005467">
    <property type="entry name" value="His_kinase_dom"/>
</dbReference>
<evidence type="ECO:0000313" key="9">
    <source>
        <dbReference type="Proteomes" id="UP000755551"/>
    </source>
</evidence>
<evidence type="ECO:0000256" key="4">
    <source>
        <dbReference type="SAM" id="Coils"/>
    </source>
</evidence>
<evidence type="ECO:0000313" key="8">
    <source>
        <dbReference type="EMBL" id="MBV0933963.1"/>
    </source>
</evidence>
<dbReference type="Pfam" id="PF07730">
    <property type="entry name" value="HisKA_3"/>
    <property type="match status" value="1"/>
</dbReference>
<evidence type="ECO:0000256" key="1">
    <source>
        <dbReference type="ARBA" id="ARBA00022679"/>
    </source>
</evidence>
<evidence type="ECO:0000256" key="6">
    <source>
        <dbReference type="SAM" id="Phobius"/>
    </source>
</evidence>
<evidence type="ECO:0000256" key="3">
    <source>
        <dbReference type="ARBA" id="ARBA00023012"/>
    </source>
</evidence>
<keyword evidence="6" id="KW-1133">Transmembrane helix</keyword>
<evidence type="ECO:0000256" key="2">
    <source>
        <dbReference type="ARBA" id="ARBA00022777"/>
    </source>
</evidence>
<comment type="caution">
    <text evidence="8">The sequence shown here is derived from an EMBL/GenBank/DDBJ whole genome shotgun (WGS) entry which is preliminary data.</text>
</comment>
<keyword evidence="4" id="KW-0175">Coiled coil</keyword>
<protein>
    <submittedName>
        <fullName evidence="8">CHASE domain-containing protein</fullName>
    </submittedName>
</protein>
<evidence type="ECO:0000259" key="7">
    <source>
        <dbReference type="PROSITE" id="PS50109"/>
    </source>
</evidence>
<accession>A0ABS6MCG1</accession>
<name>A0ABS6MCG1_9GAMM</name>